<sequence>MEKMARRLRRPEEVAGLGLGGKLPAASRLFDCHMFLCVTAVYPSQSERMPSSGDERRRGKANRGGISSADLWTSGIKGME</sequence>
<name>A0A179GWJ1_PURLI</name>
<evidence type="ECO:0000313" key="2">
    <source>
        <dbReference type="EMBL" id="OAQ82335.1"/>
    </source>
</evidence>
<gene>
    <name evidence="2" type="ORF">VFPBJ_04919</name>
</gene>
<dbReference type="EMBL" id="LSBH01000003">
    <property type="protein sequence ID" value="OAQ82335.1"/>
    <property type="molecule type" value="Genomic_DNA"/>
</dbReference>
<evidence type="ECO:0000313" key="3">
    <source>
        <dbReference type="Proteomes" id="UP000078240"/>
    </source>
</evidence>
<comment type="caution">
    <text evidence="2">The sequence shown here is derived from an EMBL/GenBank/DDBJ whole genome shotgun (WGS) entry which is preliminary data.</text>
</comment>
<evidence type="ECO:0000256" key="1">
    <source>
        <dbReference type="SAM" id="MobiDB-lite"/>
    </source>
</evidence>
<reference evidence="2 3" key="1">
    <citation type="submission" date="2016-01" db="EMBL/GenBank/DDBJ databases">
        <title>Biosynthesis of antibiotic leucinostatins and their inhibition on Phytophthora in bio-control Purpureocillium lilacinum.</title>
        <authorList>
            <person name="Wang G."/>
            <person name="Liu Z."/>
            <person name="Lin R."/>
            <person name="Li E."/>
            <person name="Mao Z."/>
            <person name="Ling J."/>
            <person name="Yin W."/>
            <person name="Xie B."/>
        </authorList>
    </citation>
    <scope>NUCLEOTIDE SEQUENCE [LARGE SCALE GENOMIC DNA]</scope>
    <source>
        <strain evidence="2">PLBJ-1</strain>
    </source>
</reference>
<organism evidence="2 3">
    <name type="scientific">Purpureocillium lilacinum</name>
    <name type="common">Paecilomyces lilacinus</name>
    <dbReference type="NCBI Taxonomy" id="33203"/>
    <lineage>
        <taxon>Eukaryota</taxon>
        <taxon>Fungi</taxon>
        <taxon>Dikarya</taxon>
        <taxon>Ascomycota</taxon>
        <taxon>Pezizomycotina</taxon>
        <taxon>Sordariomycetes</taxon>
        <taxon>Hypocreomycetidae</taxon>
        <taxon>Hypocreales</taxon>
        <taxon>Ophiocordycipitaceae</taxon>
        <taxon>Purpureocillium</taxon>
    </lineage>
</organism>
<feature type="region of interest" description="Disordered" evidence="1">
    <location>
        <begin position="45"/>
        <end position="80"/>
    </location>
</feature>
<dbReference type="Proteomes" id="UP000078240">
    <property type="component" value="Unassembled WGS sequence"/>
</dbReference>
<proteinExistence type="predicted"/>
<protein>
    <submittedName>
        <fullName evidence="2">Uncharacterized protein</fullName>
    </submittedName>
</protein>
<accession>A0A179GWJ1</accession>
<dbReference type="AlphaFoldDB" id="A0A179GWJ1"/>